<sequence>MVGIAVTFSARREPLEPVCVVGVGEIGRRLAQRVLANGDEALRALRGMATSEALVILGASESLPWVDGVQYLGQDAGAPRLLLPTQLRPSVPVDAFERALLRHAAKVAPPLAVLLDPPRVISVAEARPLDRDRVRAWLEVRA</sequence>
<feature type="domain" description="MoxR-vWA-beta-propeller ternary system" evidence="1">
    <location>
        <begin position="7"/>
        <end position="134"/>
    </location>
</feature>
<evidence type="ECO:0000313" key="2">
    <source>
        <dbReference type="EMBL" id="WXB14401.1"/>
    </source>
</evidence>
<organism evidence="2 3">
    <name type="scientific">Pendulispora albinea</name>
    <dbReference type="NCBI Taxonomy" id="2741071"/>
    <lineage>
        <taxon>Bacteria</taxon>
        <taxon>Pseudomonadati</taxon>
        <taxon>Myxococcota</taxon>
        <taxon>Myxococcia</taxon>
        <taxon>Myxococcales</taxon>
        <taxon>Sorangiineae</taxon>
        <taxon>Pendulisporaceae</taxon>
        <taxon>Pendulispora</taxon>
    </lineage>
</organism>
<proteinExistence type="predicted"/>
<dbReference type="RefSeq" id="WP_394824021.1">
    <property type="nucleotide sequence ID" value="NZ_CP089984.1"/>
</dbReference>
<keyword evidence="3" id="KW-1185">Reference proteome</keyword>
<reference evidence="2 3" key="1">
    <citation type="submission" date="2021-12" db="EMBL/GenBank/DDBJ databases">
        <title>Discovery of the Pendulisporaceae a myxobacterial family with distinct sporulation behavior and unique specialized metabolism.</title>
        <authorList>
            <person name="Garcia R."/>
            <person name="Popoff A."/>
            <person name="Bader C.D."/>
            <person name="Loehr J."/>
            <person name="Walesch S."/>
            <person name="Walt C."/>
            <person name="Boldt J."/>
            <person name="Bunk B."/>
            <person name="Haeckl F.J.F.P.J."/>
            <person name="Gunesch A.P."/>
            <person name="Birkelbach J."/>
            <person name="Nuebel U."/>
            <person name="Pietschmann T."/>
            <person name="Bach T."/>
            <person name="Mueller R."/>
        </authorList>
    </citation>
    <scope>NUCLEOTIDE SEQUENCE [LARGE SCALE GENOMIC DNA]</scope>
    <source>
        <strain evidence="2 3">MSr11954</strain>
    </source>
</reference>
<gene>
    <name evidence="2" type="ORF">LZC94_42075</name>
</gene>
<evidence type="ECO:0000313" key="3">
    <source>
        <dbReference type="Proteomes" id="UP001370348"/>
    </source>
</evidence>
<accession>A0ABZ2LXA8</accession>
<dbReference type="InterPro" id="IPR045548">
    <property type="entry name" value="bpX5"/>
</dbReference>
<dbReference type="Pfam" id="PF19921">
    <property type="entry name" value="bpX5"/>
    <property type="match status" value="1"/>
</dbReference>
<name>A0ABZ2LXA8_9BACT</name>
<dbReference type="Proteomes" id="UP001370348">
    <property type="component" value="Chromosome"/>
</dbReference>
<protein>
    <recommendedName>
        <fullName evidence="1">MoxR-vWA-beta-propeller ternary system domain-containing protein</fullName>
    </recommendedName>
</protein>
<evidence type="ECO:0000259" key="1">
    <source>
        <dbReference type="Pfam" id="PF19921"/>
    </source>
</evidence>
<dbReference type="EMBL" id="CP089984">
    <property type="protein sequence ID" value="WXB14401.1"/>
    <property type="molecule type" value="Genomic_DNA"/>
</dbReference>